<dbReference type="InterPro" id="IPR036013">
    <property type="entry name" value="Band_7/SPFH_dom_sf"/>
</dbReference>
<dbReference type="AlphaFoldDB" id="A0A0D2U6Y0"/>
<dbReference type="eggNOG" id="KOG2668">
    <property type="taxonomic scope" value="Eukaryota"/>
</dbReference>
<feature type="domain" description="Flotillin C-terminal" evidence="7">
    <location>
        <begin position="311"/>
        <end position="428"/>
    </location>
</feature>
<dbReference type="Proteomes" id="UP000008743">
    <property type="component" value="Unassembled WGS sequence"/>
</dbReference>
<dbReference type="Gene3D" id="3.30.479.30">
    <property type="entry name" value="Band 7 domain"/>
    <property type="match status" value="1"/>
</dbReference>
<dbReference type="InterPro" id="IPR027705">
    <property type="entry name" value="Flotillin_fam"/>
</dbReference>
<dbReference type="GO" id="GO:0070528">
    <property type="term" value="P:protein kinase C signaling"/>
    <property type="evidence" value="ECO:0007669"/>
    <property type="project" value="TreeGrafter"/>
</dbReference>
<dbReference type="Pfam" id="PF01145">
    <property type="entry name" value="Band_7"/>
    <property type="match status" value="1"/>
</dbReference>
<evidence type="ECO:0000313" key="9">
    <source>
        <dbReference type="Proteomes" id="UP000008743"/>
    </source>
</evidence>
<dbReference type="STRING" id="595528.A0A0D2U6Y0"/>
<dbReference type="PhylomeDB" id="A0A0D2U6Y0"/>
<proteinExistence type="inferred from homology"/>
<dbReference type="InterPro" id="IPR031905">
    <property type="entry name" value="Flotillin_C"/>
</dbReference>
<keyword evidence="3" id="KW-0472">Membrane</keyword>
<comment type="similarity">
    <text evidence="2 4">Belongs to the band 7/mec-2 family. Flotillin subfamily.</text>
</comment>
<evidence type="ECO:0000256" key="4">
    <source>
        <dbReference type="RuleBase" id="RU366054"/>
    </source>
</evidence>
<evidence type="ECO:0000256" key="5">
    <source>
        <dbReference type="SAM" id="Coils"/>
    </source>
</evidence>
<evidence type="ECO:0000259" key="6">
    <source>
        <dbReference type="Pfam" id="PF01145"/>
    </source>
</evidence>
<dbReference type="GO" id="GO:0031410">
    <property type="term" value="C:cytoplasmic vesicle"/>
    <property type="evidence" value="ECO:0007669"/>
    <property type="project" value="TreeGrafter"/>
</dbReference>
<dbReference type="PANTHER" id="PTHR13806">
    <property type="entry name" value="FLOTILLIN-RELATED"/>
    <property type="match status" value="1"/>
</dbReference>
<evidence type="ECO:0000256" key="1">
    <source>
        <dbReference type="ARBA" id="ARBA00004370"/>
    </source>
</evidence>
<dbReference type="CDD" id="cd03399">
    <property type="entry name" value="SPFH_flotillin"/>
    <property type="match status" value="1"/>
</dbReference>
<comment type="subcellular location">
    <subcellularLocation>
        <location evidence="1">Membrane</location>
    </subcellularLocation>
</comment>
<dbReference type="GO" id="GO:1901890">
    <property type="term" value="P:positive regulation of cell junction assembly"/>
    <property type="evidence" value="ECO:0007669"/>
    <property type="project" value="TreeGrafter"/>
</dbReference>
<name>A0A0D2U6Y0_CAPO3</name>
<keyword evidence="5" id="KW-0175">Coiled coil</keyword>
<dbReference type="Pfam" id="PF15975">
    <property type="entry name" value="Flot"/>
    <property type="match status" value="1"/>
</dbReference>
<evidence type="ECO:0000313" key="8">
    <source>
        <dbReference type="EMBL" id="KJE90921.1"/>
    </source>
</evidence>
<dbReference type="InParanoid" id="A0A0D2U6Y0"/>
<evidence type="ECO:0000256" key="3">
    <source>
        <dbReference type="ARBA" id="ARBA00023136"/>
    </source>
</evidence>
<dbReference type="GO" id="GO:0002020">
    <property type="term" value="F:protease binding"/>
    <property type="evidence" value="ECO:0007669"/>
    <property type="project" value="TreeGrafter"/>
</dbReference>
<dbReference type="OrthoDB" id="6080404at2759"/>
<feature type="coiled-coil region" evidence="5">
    <location>
        <begin position="298"/>
        <end position="349"/>
    </location>
</feature>
<feature type="domain" description="Band 7" evidence="6">
    <location>
        <begin position="7"/>
        <end position="184"/>
    </location>
</feature>
<dbReference type="SUPFAM" id="SSF117892">
    <property type="entry name" value="Band 7/SPFH domain"/>
    <property type="match status" value="1"/>
</dbReference>
<evidence type="ECO:0000256" key="2">
    <source>
        <dbReference type="ARBA" id="ARBA00007161"/>
    </source>
</evidence>
<dbReference type="GO" id="GO:0072659">
    <property type="term" value="P:protein localization to plasma membrane"/>
    <property type="evidence" value="ECO:0007669"/>
    <property type="project" value="TreeGrafter"/>
</dbReference>
<dbReference type="PANTHER" id="PTHR13806:SF46">
    <property type="entry name" value="FLOTILLIN-1-RELATED"/>
    <property type="match status" value="1"/>
</dbReference>
<dbReference type="RefSeq" id="XP_004348901.1">
    <property type="nucleotide sequence ID" value="XM_004348851.2"/>
</dbReference>
<reference evidence="9" key="1">
    <citation type="submission" date="2011-02" db="EMBL/GenBank/DDBJ databases">
        <title>The Genome Sequence of Capsaspora owczarzaki ATCC 30864.</title>
        <authorList>
            <person name="Russ C."/>
            <person name="Cuomo C."/>
            <person name="Burger G."/>
            <person name="Gray M.W."/>
            <person name="Holland P.W.H."/>
            <person name="King N."/>
            <person name="Lang F.B.F."/>
            <person name="Roger A.J."/>
            <person name="Ruiz-Trillo I."/>
            <person name="Young S.K."/>
            <person name="Zeng Q."/>
            <person name="Gargeya S."/>
            <person name="Alvarado L."/>
            <person name="Berlin A."/>
            <person name="Chapman S.B."/>
            <person name="Chen Z."/>
            <person name="Freedman E."/>
            <person name="Gellesch M."/>
            <person name="Goldberg J."/>
            <person name="Griggs A."/>
            <person name="Gujja S."/>
            <person name="Heilman E."/>
            <person name="Heiman D."/>
            <person name="Howarth C."/>
            <person name="Mehta T."/>
            <person name="Neiman D."/>
            <person name="Pearson M."/>
            <person name="Roberts A."/>
            <person name="Saif S."/>
            <person name="Shea T."/>
            <person name="Shenoy N."/>
            <person name="Sisk P."/>
            <person name="Stolte C."/>
            <person name="Sykes S."/>
            <person name="White J."/>
            <person name="Yandava C."/>
            <person name="Haas B."/>
            <person name="Nusbaum C."/>
            <person name="Birren B."/>
        </authorList>
    </citation>
    <scope>NUCLEOTIDE SEQUENCE</scope>
    <source>
        <strain evidence="9">ATCC 30864</strain>
    </source>
</reference>
<protein>
    <submittedName>
        <fullName evidence="8">Flotillin-1</fullName>
    </submittedName>
</protein>
<dbReference type="GO" id="GO:2000049">
    <property type="term" value="P:positive regulation of cell-cell adhesion mediated by cadherin"/>
    <property type="evidence" value="ECO:0007669"/>
    <property type="project" value="TreeGrafter"/>
</dbReference>
<dbReference type="EMBL" id="KE346362">
    <property type="protein sequence ID" value="KJE90921.1"/>
    <property type="molecule type" value="Genomic_DNA"/>
</dbReference>
<dbReference type="GO" id="GO:0002090">
    <property type="term" value="P:regulation of receptor internalization"/>
    <property type="evidence" value="ECO:0007669"/>
    <property type="project" value="TreeGrafter"/>
</dbReference>
<organism evidence="8 9">
    <name type="scientific">Capsaspora owczarzaki (strain ATCC 30864)</name>
    <dbReference type="NCBI Taxonomy" id="595528"/>
    <lineage>
        <taxon>Eukaryota</taxon>
        <taxon>Filasterea</taxon>
        <taxon>Capsaspora</taxon>
    </lineage>
</organism>
<dbReference type="GO" id="GO:0016600">
    <property type="term" value="C:flotillin complex"/>
    <property type="evidence" value="ECO:0007669"/>
    <property type="project" value="TreeGrafter"/>
</dbReference>
<keyword evidence="9" id="KW-1185">Reference proteome</keyword>
<sequence length="438" mass="47968">MPFAIGGPDEAVVAYGMGISEPQIIVGGRLFYWSCVQEVKRIRLNVMTISIDSQKVYTQEGVPVSLIGTAQVKVESANRDMLRLAVQHFLGMTQEQIAQVARATLEGHQRAILCTMTVEEIYRDRKKFDKAVFHHAATDFANMGLAIMSYTIKTWSDDVGYQQALGSAATAQAQCQAAIGEANAHSDGAIKSIQADLTKLQAKYTNDSSVARAARDFEVKQLHYQVEVNQRQAQSDLAFQLQSIKSSQAVREEQLHIEVLTRERQIQLAKEESLRKEKELDARVKKPSLAEKYQIETAAEAQSKKALLEAEAEAEAIRARGEAEAFAIREKARAEAEEMTKKAEAWKDYKEAALVDMVLQMLPKVASELSAPLARANGGMTIVSNNGPAGPGLVTAEVLSMIGKLPEMVETITGVNVSQTIAETLKNSIVSGESDSRP</sequence>
<accession>A0A0D2U6Y0</accession>
<dbReference type="InterPro" id="IPR001107">
    <property type="entry name" value="Band_7"/>
</dbReference>
<gene>
    <name evidence="8" type="ORF">CAOG_002151</name>
</gene>
<evidence type="ECO:0000259" key="7">
    <source>
        <dbReference type="Pfam" id="PF15975"/>
    </source>
</evidence>
<dbReference type="GO" id="GO:0045807">
    <property type="term" value="P:positive regulation of endocytosis"/>
    <property type="evidence" value="ECO:0007669"/>
    <property type="project" value="TreeGrafter"/>
</dbReference>